<feature type="region of interest" description="Disordered" evidence="10">
    <location>
        <begin position="164"/>
        <end position="231"/>
    </location>
</feature>
<dbReference type="PROSITE" id="PS50157">
    <property type="entry name" value="ZINC_FINGER_C2H2_2"/>
    <property type="match status" value="6"/>
</dbReference>
<feature type="region of interest" description="Disordered" evidence="10">
    <location>
        <begin position="242"/>
        <end position="261"/>
    </location>
</feature>
<feature type="domain" description="C2H2-type" evidence="11">
    <location>
        <begin position="494"/>
        <end position="522"/>
    </location>
</feature>
<dbReference type="InterPro" id="IPR050636">
    <property type="entry name" value="C2H2-ZF_domain-containing"/>
</dbReference>
<evidence type="ECO:0000313" key="12">
    <source>
        <dbReference type="EMBL" id="EDV33323.1"/>
    </source>
</evidence>
<dbReference type="OrthoDB" id="30289at2759"/>
<keyword evidence="8" id="KW-0539">Nucleus</keyword>
<feature type="compositionally biased region" description="Basic and acidic residues" evidence="10">
    <location>
        <begin position="247"/>
        <end position="257"/>
    </location>
</feature>
<feature type="compositionally biased region" description="Basic and acidic residues" evidence="10">
    <location>
        <begin position="164"/>
        <end position="175"/>
    </location>
</feature>
<feature type="compositionally biased region" description="Acidic residues" evidence="10">
    <location>
        <begin position="176"/>
        <end position="201"/>
    </location>
</feature>
<evidence type="ECO:0000256" key="8">
    <source>
        <dbReference type="ARBA" id="ARBA00023242"/>
    </source>
</evidence>
<dbReference type="GeneID" id="6506510"/>
<dbReference type="GO" id="GO:0005634">
    <property type="term" value="C:nucleus"/>
    <property type="evidence" value="ECO:0007669"/>
    <property type="project" value="UniProtKB-SubCell"/>
</dbReference>
<dbReference type="SMART" id="SM00355">
    <property type="entry name" value="ZnF_C2H2"/>
    <property type="match status" value="18"/>
</dbReference>
<feature type="region of interest" description="Disordered" evidence="10">
    <location>
        <begin position="126"/>
        <end position="152"/>
    </location>
</feature>
<dbReference type="Gene3D" id="3.30.160.60">
    <property type="entry name" value="Classic Zinc Finger"/>
    <property type="match status" value="5"/>
</dbReference>
<evidence type="ECO:0000256" key="1">
    <source>
        <dbReference type="ARBA" id="ARBA00004123"/>
    </source>
</evidence>
<keyword evidence="3" id="KW-0677">Repeat</keyword>
<evidence type="ECO:0000256" key="4">
    <source>
        <dbReference type="ARBA" id="ARBA00022771"/>
    </source>
</evidence>
<feature type="region of interest" description="Disordered" evidence="10">
    <location>
        <begin position="678"/>
        <end position="701"/>
    </location>
</feature>
<feature type="domain" description="C2H2-type" evidence="11">
    <location>
        <begin position="869"/>
        <end position="899"/>
    </location>
</feature>
<organism evidence="12 13">
    <name type="scientific">Drosophila ananassae</name>
    <name type="common">Fruit fly</name>
    <dbReference type="NCBI Taxonomy" id="7217"/>
    <lineage>
        <taxon>Eukaryota</taxon>
        <taxon>Metazoa</taxon>
        <taxon>Ecdysozoa</taxon>
        <taxon>Arthropoda</taxon>
        <taxon>Hexapoda</taxon>
        <taxon>Insecta</taxon>
        <taxon>Pterygota</taxon>
        <taxon>Neoptera</taxon>
        <taxon>Endopterygota</taxon>
        <taxon>Diptera</taxon>
        <taxon>Brachycera</taxon>
        <taxon>Muscomorpha</taxon>
        <taxon>Ephydroidea</taxon>
        <taxon>Drosophilidae</taxon>
        <taxon>Drosophila</taxon>
        <taxon>Sophophora</taxon>
    </lineage>
</organism>
<evidence type="ECO:0000313" key="13">
    <source>
        <dbReference type="Proteomes" id="UP000007801"/>
    </source>
</evidence>
<evidence type="ECO:0000259" key="11">
    <source>
        <dbReference type="PROSITE" id="PS50157"/>
    </source>
</evidence>
<keyword evidence="13" id="KW-1185">Reference proteome</keyword>
<dbReference type="PhylomeDB" id="B3MTZ4"/>
<dbReference type="PANTHER" id="PTHR47772">
    <property type="entry name" value="ZINC FINGER PROTEIN 200"/>
    <property type="match status" value="1"/>
</dbReference>
<keyword evidence="6" id="KW-0805">Transcription regulation</keyword>
<evidence type="ECO:0000256" key="10">
    <source>
        <dbReference type="SAM" id="MobiDB-lite"/>
    </source>
</evidence>
<dbReference type="STRING" id="7217.B3MTZ4"/>
<dbReference type="PANTHER" id="PTHR47772:SF13">
    <property type="entry name" value="GASTRULA ZINC FINGER PROTEIN XLCGF49.1-LIKE-RELATED"/>
    <property type="match status" value="1"/>
</dbReference>
<name>B3MTZ4_DROAN</name>
<dbReference type="SUPFAM" id="SSF57667">
    <property type="entry name" value="beta-beta-alpha zinc fingers"/>
    <property type="match status" value="5"/>
</dbReference>
<evidence type="ECO:0000256" key="5">
    <source>
        <dbReference type="ARBA" id="ARBA00022833"/>
    </source>
</evidence>
<gene>
    <name evidence="12" type="primary">Dana\GF23873</name>
    <name evidence="12" type="synonym">dana_GLEANR_864</name>
    <name evidence="12" type="ORF">GF23873</name>
</gene>
<feature type="domain" description="C2H2-type" evidence="11">
    <location>
        <begin position="630"/>
        <end position="658"/>
    </location>
</feature>
<dbReference type="SMART" id="SM00451">
    <property type="entry name" value="ZnF_U1"/>
    <property type="match status" value="6"/>
</dbReference>
<dbReference type="eggNOG" id="KOG1721">
    <property type="taxonomic scope" value="Eukaryota"/>
</dbReference>
<dbReference type="Pfam" id="PF00096">
    <property type="entry name" value="zf-C2H2"/>
    <property type="match status" value="1"/>
</dbReference>
<evidence type="ECO:0000256" key="2">
    <source>
        <dbReference type="ARBA" id="ARBA00022723"/>
    </source>
</evidence>
<dbReference type="Proteomes" id="UP000007801">
    <property type="component" value="Unassembled WGS sequence"/>
</dbReference>
<dbReference type="GO" id="GO:0008270">
    <property type="term" value="F:zinc ion binding"/>
    <property type="evidence" value="ECO:0007669"/>
    <property type="project" value="UniProtKB-KW"/>
</dbReference>
<dbReference type="InterPro" id="IPR036236">
    <property type="entry name" value="Znf_C2H2_sf"/>
</dbReference>
<feature type="compositionally biased region" description="Basic and acidic residues" evidence="10">
    <location>
        <begin position="220"/>
        <end position="231"/>
    </location>
</feature>
<protein>
    <recommendedName>
        <fullName evidence="11">C2H2-type domain-containing protein</fullName>
    </recommendedName>
</protein>
<dbReference type="KEGG" id="dan:6506510"/>
<dbReference type="HOGENOM" id="CLU_003865_0_0_1"/>
<dbReference type="FunCoup" id="B3MTZ4">
    <property type="interactions" value="219"/>
</dbReference>
<keyword evidence="2" id="KW-0479">Metal-binding</keyword>
<dbReference type="GO" id="GO:0003676">
    <property type="term" value="F:nucleic acid binding"/>
    <property type="evidence" value="ECO:0007669"/>
    <property type="project" value="InterPro"/>
</dbReference>
<dbReference type="EMBL" id="CH902624">
    <property type="protein sequence ID" value="EDV33323.1"/>
    <property type="molecule type" value="Genomic_DNA"/>
</dbReference>
<dbReference type="InterPro" id="IPR013087">
    <property type="entry name" value="Znf_C2H2_type"/>
</dbReference>
<dbReference type="OMA" id="HEKHKHH"/>
<feature type="domain" description="C2H2-type" evidence="11">
    <location>
        <begin position="810"/>
        <end position="832"/>
    </location>
</feature>
<proteinExistence type="predicted"/>
<keyword evidence="5" id="KW-0862">Zinc</keyword>
<feature type="compositionally biased region" description="Low complexity" evidence="10">
    <location>
        <begin position="684"/>
        <end position="693"/>
    </location>
</feature>
<reference evidence="12 13" key="1">
    <citation type="journal article" date="2007" name="Nature">
        <title>Evolution of genes and genomes on the Drosophila phylogeny.</title>
        <authorList>
            <consortium name="Drosophila 12 Genomes Consortium"/>
            <person name="Clark A.G."/>
            <person name="Eisen M.B."/>
            <person name="Smith D.R."/>
            <person name="Bergman C.M."/>
            <person name="Oliver B."/>
            <person name="Markow T.A."/>
            <person name="Kaufman T.C."/>
            <person name="Kellis M."/>
            <person name="Gelbart W."/>
            <person name="Iyer V.N."/>
            <person name="Pollard D.A."/>
            <person name="Sackton T.B."/>
            <person name="Larracuente A.M."/>
            <person name="Singh N.D."/>
            <person name="Abad J.P."/>
            <person name="Abt D.N."/>
            <person name="Adryan B."/>
            <person name="Aguade M."/>
            <person name="Akashi H."/>
            <person name="Anderson W.W."/>
            <person name="Aquadro C.F."/>
            <person name="Ardell D.H."/>
            <person name="Arguello R."/>
            <person name="Artieri C.G."/>
            <person name="Barbash D.A."/>
            <person name="Barker D."/>
            <person name="Barsanti P."/>
            <person name="Batterham P."/>
            <person name="Batzoglou S."/>
            <person name="Begun D."/>
            <person name="Bhutkar A."/>
            <person name="Blanco E."/>
            <person name="Bosak S.A."/>
            <person name="Bradley R.K."/>
            <person name="Brand A.D."/>
            <person name="Brent M.R."/>
            <person name="Brooks A.N."/>
            <person name="Brown R.H."/>
            <person name="Butlin R.K."/>
            <person name="Caggese C."/>
            <person name="Calvi B.R."/>
            <person name="Bernardo de Carvalho A."/>
            <person name="Caspi A."/>
            <person name="Castrezana S."/>
            <person name="Celniker S.E."/>
            <person name="Chang J.L."/>
            <person name="Chapple C."/>
            <person name="Chatterji S."/>
            <person name="Chinwalla A."/>
            <person name="Civetta A."/>
            <person name="Clifton S.W."/>
            <person name="Comeron J.M."/>
            <person name="Costello J.C."/>
            <person name="Coyne J.A."/>
            <person name="Daub J."/>
            <person name="David R.G."/>
            <person name="Delcher A.L."/>
            <person name="Delehaunty K."/>
            <person name="Do C.B."/>
            <person name="Ebling H."/>
            <person name="Edwards K."/>
            <person name="Eickbush T."/>
            <person name="Evans J.D."/>
            <person name="Filipski A."/>
            <person name="Findeiss S."/>
            <person name="Freyhult E."/>
            <person name="Fulton L."/>
            <person name="Fulton R."/>
            <person name="Garcia A.C."/>
            <person name="Gardiner A."/>
            <person name="Garfield D.A."/>
            <person name="Garvin B.E."/>
            <person name="Gibson G."/>
            <person name="Gilbert D."/>
            <person name="Gnerre S."/>
            <person name="Godfrey J."/>
            <person name="Good R."/>
            <person name="Gotea V."/>
            <person name="Gravely B."/>
            <person name="Greenberg A.J."/>
            <person name="Griffiths-Jones S."/>
            <person name="Gross S."/>
            <person name="Guigo R."/>
            <person name="Gustafson E.A."/>
            <person name="Haerty W."/>
            <person name="Hahn M.W."/>
            <person name="Halligan D.L."/>
            <person name="Halpern A.L."/>
            <person name="Halter G.M."/>
            <person name="Han M.V."/>
            <person name="Heger A."/>
            <person name="Hillier L."/>
            <person name="Hinrichs A.S."/>
            <person name="Holmes I."/>
            <person name="Hoskins R.A."/>
            <person name="Hubisz M.J."/>
            <person name="Hultmark D."/>
            <person name="Huntley M.A."/>
            <person name="Jaffe D.B."/>
            <person name="Jagadeeshan S."/>
            <person name="Jeck W.R."/>
            <person name="Johnson J."/>
            <person name="Jones C.D."/>
            <person name="Jordan W.C."/>
            <person name="Karpen G.H."/>
            <person name="Kataoka E."/>
            <person name="Keightley P.D."/>
            <person name="Kheradpour P."/>
            <person name="Kirkness E.F."/>
            <person name="Koerich L.B."/>
            <person name="Kristiansen K."/>
            <person name="Kudrna D."/>
            <person name="Kulathinal R.J."/>
            <person name="Kumar S."/>
            <person name="Kwok R."/>
            <person name="Lander E."/>
            <person name="Langley C.H."/>
            <person name="Lapoint R."/>
            <person name="Lazzaro B.P."/>
            <person name="Lee S.J."/>
            <person name="Levesque L."/>
            <person name="Li R."/>
            <person name="Lin C.F."/>
            <person name="Lin M.F."/>
            <person name="Lindblad-Toh K."/>
            <person name="Llopart A."/>
            <person name="Long M."/>
            <person name="Low L."/>
            <person name="Lozovsky E."/>
            <person name="Lu J."/>
            <person name="Luo M."/>
            <person name="Machado C.A."/>
            <person name="Makalowski W."/>
            <person name="Marzo M."/>
            <person name="Matsuda M."/>
            <person name="Matzkin L."/>
            <person name="McAllister B."/>
            <person name="McBride C.S."/>
            <person name="McKernan B."/>
            <person name="McKernan K."/>
            <person name="Mendez-Lago M."/>
            <person name="Minx P."/>
            <person name="Mollenhauer M.U."/>
            <person name="Montooth K."/>
            <person name="Mount S.M."/>
            <person name="Mu X."/>
            <person name="Myers E."/>
            <person name="Negre B."/>
            <person name="Newfeld S."/>
            <person name="Nielsen R."/>
            <person name="Noor M.A."/>
            <person name="O'Grady P."/>
            <person name="Pachter L."/>
            <person name="Papaceit M."/>
            <person name="Parisi M.J."/>
            <person name="Parisi M."/>
            <person name="Parts L."/>
            <person name="Pedersen J.S."/>
            <person name="Pesole G."/>
            <person name="Phillippy A.M."/>
            <person name="Ponting C.P."/>
            <person name="Pop M."/>
            <person name="Porcelli D."/>
            <person name="Powell J.R."/>
            <person name="Prohaska S."/>
            <person name="Pruitt K."/>
            <person name="Puig M."/>
            <person name="Quesneville H."/>
            <person name="Ram K.R."/>
            <person name="Rand D."/>
            <person name="Rasmussen M.D."/>
            <person name="Reed L.K."/>
            <person name="Reenan R."/>
            <person name="Reily A."/>
            <person name="Remington K.A."/>
            <person name="Rieger T.T."/>
            <person name="Ritchie M.G."/>
            <person name="Robin C."/>
            <person name="Rogers Y.H."/>
            <person name="Rohde C."/>
            <person name="Rozas J."/>
            <person name="Rubenfield M.J."/>
            <person name="Ruiz A."/>
            <person name="Russo S."/>
            <person name="Salzberg S.L."/>
            <person name="Sanchez-Gracia A."/>
            <person name="Saranga D.J."/>
            <person name="Sato H."/>
            <person name="Schaeffer S.W."/>
            <person name="Schatz M.C."/>
            <person name="Schlenke T."/>
            <person name="Schwartz R."/>
            <person name="Segarra C."/>
            <person name="Singh R.S."/>
            <person name="Sirot L."/>
            <person name="Sirota M."/>
            <person name="Sisneros N.B."/>
            <person name="Smith C.D."/>
            <person name="Smith T.F."/>
            <person name="Spieth J."/>
            <person name="Stage D.E."/>
            <person name="Stark A."/>
            <person name="Stephan W."/>
            <person name="Strausberg R.L."/>
            <person name="Strempel S."/>
            <person name="Sturgill D."/>
            <person name="Sutton G."/>
            <person name="Sutton G.G."/>
            <person name="Tao W."/>
            <person name="Teichmann S."/>
            <person name="Tobari Y.N."/>
            <person name="Tomimura Y."/>
            <person name="Tsolas J.M."/>
            <person name="Valente V.L."/>
            <person name="Venter E."/>
            <person name="Venter J.C."/>
            <person name="Vicario S."/>
            <person name="Vieira F.G."/>
            <person name="Vilella A.J."/>
            <person name="Villasante A."/>
            <person name="Walenz B."/>
            <person name="Wang J."/>
            <person name="Wasserman M."/>
            <person name="Watts T."/>
            <person name="Wilson D."/>
            <person name="Wilson R.K."/>
            <person name="Wing R.A."/>
            <person name="Wolfner M.F."/>
            <person name="Wong A."/>
            <person name="Wong G.K."/>
            <person name="Wu C.I."/>
            <person name="Wu G."/>
            <person name="Yamamoto D."/>
            <person name="Yang H.P."/>
            <person name="Yang S.P."/>
            <person name="Yorke J.A."/>
            <person name="Yoshida K."/>
            <person name="Zdobnov E."/>
            <person name="Zhang P."/>
            <person name="Zhang Y."/>
            <person name="Zimin A.V."/>
            <person name="Baldwin J."/>
            <person name="Abdouelleil A."/>
            <person name="Abdulkadir J."/>
            <person name="Abebe A."/>
            <person name="Abera B."/>
            <person name="Abreu J."/>
            <person name="Acer S.C."/>
            <person name="Aftuck L."/>
            <person name="Alexander A."/>
            <person name="An P."/>
            <person name="Anderson E."/>
            <person name="Anderson S."/>
            <person name="Arachi H."/>
            <person name="Azer M."/>
            <person name="Bachantsang P."/>
            <person name="Barry A."/>
            <person name="Bayul T."/>
            <person name="Berlin A."/>
            <person name="Bessette D."/>
            <person name="Bloom T."/>
            <person name="Blye J."/>
            <person name="Boguslavskiy L."/>
            <person name="Bonnet C."/>
            <person name="Boukhgalter B."/>
            <person name="Bourzgui I."/>
            <person name="Brown A."/>
            <person name="Cahill P."/>
            <person name="Channer S."/>
            <person name="Cheshatsang Y."/>
            <person name="Chuda L."/>
            <person name="Citroen M."/>
            <person name="Collymore A."/>
            <person name="Cooke P."/>
            <person name="Costello M."/>
            <person name="D'Aco K."/>
            <person name="Daza R."/>
            <person name="De Haan G."/>
            <person name="DeGray S."/>
            <person name="DeMaso C."/>
            <person name="Dhargay N."/>
            <person name="Dooley K."/>
            <person name="Dooley E."/>
            <person name="Doricent M."/>
            <person name="Dorje P."/>
            <person name="Dorjee K."/>
            <person name="Dupes A."/>
            <person name="Elong R."/>
            <person name="Falk J."/>
            <person name="Farina A."/>
            <person name="Faro S."/>
            <person name="Ferguson D."/>
            <person name="Fisher S."/>
            <person name="Foley C.D."/>
            <person name="Franke A."/>
            <person name="Friedrich D."/>
            <person name="Gadbois L."/>
            <person name="Gearin G."/>
            <person name="Gearin C.R."/>
            <person name="Giannoukos G."/>
            <person name="Goode T."/>
            <person name="Graham J."/>
            <person name="Grandbois E."/>
            <person name="Grewal S."/>
            <person name="Gyaltsen K."/>
            <person name="Hafez N."/>
            <person name="Hagos B."/>
            <person name="Hall J."/>
            <person name="Henson C."/>
            <person name="Hollinger A."/>
            <person name="Honan T."/>
            <person name="Huard M.D."/>
            <person name="Hughes L."/>
            <person name="Hurhula B."/>
            <person name="Husby M.E."/>
            <person name="Kamat A."/>
            <person name="Kanga B."/>
            <person name="Kashin S."/>
            <person name="Khazanovich D."/>
            <person name="Kisner P."/>
            <person name="Lance K."/>
            <person name="Lara M."/>
            <person name="Lee W."/>
            <person name="Lennon N."/>
            <person name="Letendre F."/>
            <person name="LeVine R."/>
            <person name="Lipovsky A."/>
            <person name="Liu X."/>
            <person name="Liu J."/>
            <person name="Liu S."/>
            <person name="Lokyitsang T."/>
            <person name="Lokyitsang Y."/>
            <person name="Lubonja R."/>
            <person name="Lui A."/>
            <person name="MacDonald P."/>
            <person name="Magnisalis V."/>
            <person name="Maru K."/>
            <person name="Matthews C."/>
            <person name="McCusker W."/>
            <person name="McDonough S."/>
            <person name="Mehta T."/>
            <person name="Meldrim J."/>
            <person name="Meneus L."/>
            <person name="Mihai O."/>
            <person name="Mihalev A."/>
            <person name="Mihova T."/>
            <person name="Mittelman R."/>
            <person name="Mlenga V."/>
            <person name="Montmayeur A."/>
            <person name="Mulrain L."/>
            <person name="Navidi A."/>
            <person name="Naylor J."/>
            <person name="Negash T."/>
            <person name="Nguyen T."/>
            <person name="Nguyen N."/>
            <person name="Nicol R."/>
            <person name="Norbu C."/>
            <person name="Norbu N."/>
            <person name="Novod N."/>
            <person name="O'Neill B."/>
            <person name="Osman S."/>
            <person name="Markiewicz E."/>
            <person name="Oyono O.L."/>
            <person name="Patti C."/>
            <person name="Phunkhang P."/>
            <person name="Pierre F."/>
            <person name="Priest M."/>
            <person name="Raghuraman S."/>
            <person name="Rege F."/>
            <person name="Reyes R."/>
            <person name="Rise C."/>
            <person name="Rogov P."/>
            <person name="Ross K."/>
            <person name="Ryan E."/>
            <person name="Settipalli S."/>
            <person name="Shea T."/>
            <person name="Sherpa N."/>
            <person name="Shi L."/>
            <person name="Shih D."/>
            <person name="Sparrow T."/>
            <person name="Spaulding J."/>
            <person name="Stalker J."/>
            <person name="Stange-Thomann N."/>
            <person name="Stavropoulos S."/>
            <person name="Stone C."/>
            <person name="Strader C."/>
            <person name="Tesfaye S."/>
            <person name="Thomson T."/>
            <person name="Thoulutsang Y."/>
            <person name="Thoulutsang D."/>
            <person name="Topham K."/>
            <person name="Topping I."/>
            <person name="Tsamla T."/>
            <person name="Vassiliev H."/>
            <person name="Vo A."/>
            <person name="Wangchuk T."/>
            <person name="Wangdi T."/>
            <person name="Weiand M."/>
            <person name="Wilkinson J."/>
            <person name="Wilson A."/>
            <person name="Yadav S."/>
            <person name="Young G."/>
            <person name="Yu Q."/>
            <person name="Zembek L."/>
            <person name="Zhong D."/>
            <person name="Zimmer A."/>
            <person name="Zwirko Z."/>
            <person name="Jaffe D.B."/>
            <person name="Alvarez P."/>
            <person name="Brockman W."/>
            <person name="Butler J."/>
            <person name="Chin C."/>
            <person name="Gnerre S."/>
            <person name="Grabherr M."/>
            <person name="Kleber M."/>
            <person name="Mauceli E."/>
            <person name="MacCallum I."/>
        </authorList>
    </citation>
    <scope>NUCLEOTIDE SEQUENCE [LARGE SCALE GENOMIC DNA]</scope>
    <source>
        <strain evidence="13">Tucson 14024-0371.13</strain>
    </source>
</reference>
<keyword evidence="7" id="KW-0804">Transcription</keyword>
<keyword evidence="4 9" id="KW-0863">Zinc-finger</keyword>
<evidence type="ECO:0000256" key="7">
    <source>
        <dbReference type="ARBA" id="ARBA00023163"/>
    </source>
</evidence>
<sequence length="995" mass="114434">MNPDDLEDTHLCIKCNATILGLEKYIEHRKQNCRTAEKQTVTTTAEGPVTTSTPTQVSTSIISRSNLDHSYDGFHFTEPEAPSSYLRKTAASHGGKTSKSLTEAYDLTYELGADLFFSSLQLQSVSTGGKTGSVARQERPKEEPWPAPGRDPLLKAVREHEDTVFKPLNFDHDSPEASEDEDEEEEPDDFDPEPEEDDEEYEVRRHSPPAVPVTHTGGKWKPEHRPQLRHPHIERLSPSWDEPAEEAFPHPPEDHTKGKWVPGSKQLEYRENIDLTKLEQPGASYWCNICCRRLKSRLNYEQHLKSGYHLKRAEAECQLEQATLGRELSLSKEFAVEVKGKEKDPPEPKKRQRRANLLRCDLCRHTMARHLMGKHLISHYHYRRLQQQQNQIRRQASLQDILNHMGSIVRQSPFQCLPCKFYANSEESFLDHWQSQTHSVLTQKLGGSFWCGYCQFECRTNDEMWMHLLHASHKEVVMALNRSVPIYIAQRRHLQCSSCGQRFLYNIQLRQHFATEHPGQAATGSAADDYQCRFRCGLCGMPQKSRLALQRHEKHKHHVARYYCAICRLDFETPLDARRHRSMLQHKLKARPKVSTVHSDKEIESMLREVLDDTADSKANPSKKTKIIPKKCANCEEVFDSPQNLAQHRAEKHPADNHVCLSCGLSFQSAQALGRHTRSCQPKASTSSSASATPENPKNTSYSCDQCQFCSQFESDLIYHRFFHTRTGSIAKNELLQCPLCPKHFKKHSLRAHLRNHTDERIFECPECKLKFARRHNLKNHVATVHGKKEDLEATKLAKKKASEQNKATYQCGTCGKILAKKYSLKLHELSHKETLKKNFKCQFPECSYAGLTQESLKTHLVSHSQGTHKCDRENCTYVGKSELHLKRHLKSAHAAEKDGEEWYSCDQCEFRARIKGHLRRHSLRHSGQKPHQCPHCDFQCSTIDNLRKHIVKTGKHPGKFIYECKKCADLESGEIFKSNSYKDYHKHLSTHKID</sequence>
<dbReference type="InterPro" id="IPR003604">
    <property type="entry name" value="Matrin/U1-like-C_Znf_C2H2"/>
</dbReference>
<accession>B3MTZ4</accession>
<evidence type="ECO:0000256" key="9">
    <source>
        <dbReference type="PROSITE-ProRule" id="PRU00042"/>
    </source>
</evidence>
<feature type="domain" description="C2H2-type" evidence="11">
    <location>
        <begin position="904"/>
        <end position="931"/>
    </location>
</feature>
<evidence type="ECO:0000256" key="3">
    <source>
        <dbReference type="ARBA" id="ARBA00022737"/>
    </source>
</evidence>
<evidence type="ECO:0000256" key="6">
    <source>
        <dbReference type="ARBA" id="ARBA00023015"/>
    </source>
</evidence>
<dbReference type="AlphaFoldDB" id="B3MTZ4"/>
<comment type="subcellular location">
    <subcellularLocation>
        <location evidence="1">Nucleus</location>
    </subcellularLocation>
</comment>
<dbReference type="PROSITE" id="PS00028">
    <property type="entry name" value="ZINC_FINGER_C2H2_1"/>
    <property type="match status" value="6"/>
</dbReference>
<dbReference type="InParanoid" id="B3MTZ4"/>
<feature type="domain" description="C2H2-type" evidence="11">
    <location>
        <begin position="763"/>
        <end position="791"/>
    </location>
</feature>